<dbReference type="RefSeq" id="WP_265590901.1">
    <property type="nucleotide sequence ID" value="NZ_BQKC01000001.1"/>
</dbReference>
<dbReference type="Pfam" id="PF01026">
    <property type="entry name" value="TatD_DNase"/>
    <property type="match status" value="1"/>
</dbReference>
<dbReference type="Proteomes" id="UP001055025">
    <property type="component" value="Unassembled WGS sequence"/>
</dbReference>
<dbReference type="Gene3D" id="3.20.20.140">
    <property type="entry name" value="Metal-dependent hydrolases"/>
    <property type="match status" value="1"/>
</dbReference>
<proteinExistence type="predicted"/>
<keyword evidence="2" id="KW-1185">Reference proteome</keyword>
<dbReference type="PANTHER" id="PTHR47176:SF1">
    <property type="entry name" value="OS04G0577500 PROTEIN"/>
    <property type="match status" value="1"/>
</dbReference>
<dbReference type="SUPFAM" id="SSF51556">
    <property type="entry name" value="Metallo-dependent hydrolases"/>
    <property type="match status" value="1"/>
</dbReference>
<evidence type="ECO:0000313" key="1">
    <source>
        <dbReference type="EMBL" id="GJM55719.1"/>
    </source>
</evidence>
<protein>
    <submittedName>
        <fullName evidence="1">TatD family hydrolase</fullName>
    </submittedName>
</protein>
<evidence type="ECO:0000313" key="2">
    <source>
        <dbReference type="Proteomes" id="UP001055025"/>
    </source>
</evidence>
<gene>
    <name evidence="1" type="ORF">ATOP_13740</name>
</gene>
<accession>A0AAV5B4M6</accession>
<name>A0AAV5B4M6_9ACTN</name>
<comment type="caution">
    <text evidence="1">The sequence shown here is derived from an EMBL/GenBank/DDBJ whole genome shotgun (WGS) entry which is preliminary data.</text>
</comment>
<dbReference type="InterPro" id="IPR001130">
    <property type="entry name" value="TatD-like"/>
</dbReference>
<dbReference type="AlphaFoldDB" id="A0AAV5B4M6"/>
<dbReference type="PANTHER" id="PTHR47176">
    <property type="entry name" value="OSJNBA0020J04.13 PROTEIN"/>
    <property type="match status" value="1"/>
</dbReference>
<dbReference type="GO" id="GO:0016788">
    <property type="term" value="F:hydrolase activity, acting on ester bonds"/>
    <property type="evidence" value="ECO:0007669"/>
    <property type="project" value="InterPro"/>
</dbReference>
<dbReference type="EMBL" id="BQKC01000001">
    <property type="protein sequence ID" value="GJM55719.1"/>
    <property type="molecule type" value="Genomic_DNA"/>
</dbReference>
<dbReference type="InterPro" id="IPR032466">
    <property type="entry name" value="Metal_Hydrolase"/>
</dbReference>
<keyword evidence="1" id="KW-0378">Hydrolase</keyword>
<organism evidence="1 2">
    <name type="scientific">Granulimonas faecalis</name>
    <dbReference type="NCBI Taxonomy" id="2894155"/>
    <lineage>
        <taxon>Bacteria</taxon>
        <taxon>Bacillati</taxon>
        <taxon>Actinomycetota</taxon>
        <taxon>Coriobacteriia</taxon>
        <taxon>Coriobacteriales</taxon>
        <taxon>Kribbibacteriaceae</taxon>
        <taxon>Granulimonas</taxon>
    </lineage>
</organism>
<reference evidence="1" key="1">
    <citation type="journal article" date="2022" name="Int. J. Syst. Evol. Microbiol.">
        <title>Granulimonas faecalis gen. nov., sp. nov., and Leptogranulimonas caecicola gen. nov., sp. nov., novel lactate-producing Atopobiaceae bacteria isolated from mouse intestines, and an emended description of the family Atopobiaceae.</title>
        <authorList>
            <person name="Morinaga K."/>
            <person name="Kusada H."/>
            <person name="Sakamoto S."/>
            <person name="Murakami T."/>
            <person name="Toyoda A."/>
            <person name="Mori H."/>
            <person name="Meng X.Y."/>
            <person name="Takashino M."/>
            <person name="Murotomi K."/>
            <person name="Tamaki H."/>
        </authorList>
    </citation>
    <scope>NUCLEOTIDE SEQUENCE</scope>
    <source>
        <strain evidence="1">OPF53</strain>
    </source>
</reference>
<sequence length="272" mass="27882">MVSGAEGACPAPFDMHLHGDWFSDPRACSASFAAAGGGALGCTVEPAGYEGLAAELADEGRVPDGEAAREGGGPGLVPALGLHPWCLGEGSDAGRRVERFCELAGGCRLVGEVGLDRGRAHRQAFDAQVAAFRRACDAVAPGSVLSIHSVGAAGEVLDILGESGRLADCACVFHWFSGTSDELARARGAGCLFSVGPLMLRSRRGREYARQVPVGRLLLETDLPEHPGTAWDAGAGLSALDGALATVAALKGVEPEALADAVRRASRGLLSR</sequence>